<keyword evidence="1" id="KW-0472">Membrane</keyword>
<dbReference type="Pfam" id="PF24365">
    <property type="entry name" value="DUF7521"/>
    <property type="match status" value="1"/>
</dbReference>
<proteinExistence type="predicted"/>
<dbReference type="KEGG" id="hdf:AArcSl_3143"/>
<dbReference type="Proteomes" id="UP000263012">
    <property type="component" value="Chromosome"/>
</dbReference>
<feature type="transmembrane region" description="Helical" evidence="1">
    <location>
        <begin position="6"/>
        <end position="27"/>
    </location>
</feature>
<dbReference type="OrthoDB" id="201542at2157"/>
<reference evidence="3" key="1">
    <citation type="submission" date="2017-11" db="EMBL/GenBank/DDBJ databases">
        <title>Phenotypic and genomic properties of facultatively anaerobic sulfur-reducing natronoarchaea from hypersaline soda lakes.</title>
        <authorList>
            <person name="Sorokin D.Y."/>
            <person name="Kublanov I.V."/>
            <person name="Roman P."/>
            <person name="Sinninghe Damste J.S."/>
            <person name="Golyshin P.N."/>
            <person name="Rojo D."/>
            <person name="Ciordia S."/>
            <person name="Mena M.D.C."/>
            <person name="Ferrer M."/>
            <person name="Messina E."/>
            <person name="Smedile F."/>
            <person name="La Spada G."/>
            <person name="La Cono V."/>
            <person name="Yakimov M.M."/>
        </authorList>
    </citation>
    <scope>NUCLEOTIDE SEQUENCE [LARGE SCALE GENOMIC DNA]</scope>
    <source>
        <strain evidence="3">AArc-Sl</strain>
    </source>
</reference>
<organism evidence="2 3">
    <name type="scientific">Halalkaliarchaeum desulfuricum</name>
    <dbReference type="NCBI Taxonomy" id="2055893"/>
    <lineage>
        <taxon>Archaea</taxon>
        <taxon>Methanobacteriati</taxon>
        <taxon>Methanobacteriota</taxon>
        <taxon>Stenosarchaea group</taxon>
        <taxon>Halobacteria</taxon>
        <taxon>Halobacteriales</taxon>
        <taxon>Haloferacaceae</taxon>
        <taxon>Halalkaliarchaeum</taxon>
    </lineage>
</organism>
<dbReference type="GeneID" id="37879508"/>
<evidence type="ECO:0000313" key="3">
    <source>
        <dbReference type="Proteomes" id="UP000263012"/>
    </source>
</evidence>
<dbReference type="InterPro" id="IPR055943">
    <property type="entry name" value="DUF7521"/>
</dbReference>
<keyword evidence="3" id="KW-1185">Reference proteome</keyword>
<feature type="transmembrane region" description="Helical" evidence="1">
    <location>
        <begin position="39"/>
        <end position="61"/>
    </location>
</feature>
<dbReference type="EMBL" id="CP025066">
    <property type="protein sequence ID" value="AUX10750.1"/>
    <property type="molecule type" value="Genomic_DNA"/>
</dbReference>
<feature type="transmembrane region" description="Helical" evidence="1">
    <location>
        <begin position="67"/>
        <end position="89"/>
    </location>
</feature>
<dbReference type="RefSeq" id="WP_119821340.1">
    <property type="nucleotide sequence ID" value="NZ_CP025066.1"/>
</dbReference>
<keyword evidence="1" id="KW-0812">Transmembrane</keyword>
<dbReference type="AlphaFoldDB" id="A0A343TNS8"/>
<name>A0A343TNS8_9EURY</name>
<gene>
    <name evidence="2" type="ORF">AArcSl_3143</name>
</gene>
<keyword evidence="1" id="KW-1133">Transmembrane helix</keyword>
<sequence length="93" mass="9903">MQLVEGLYLATTAALVAAGLAMVWLALRAYAETHRQSMVHLSIGFTLVVGAAIATTISAFVTDFESVRSLLLVNNGLTASGFAFILYSLTIHE</sequence>
<protein>
    <submittedName>
        <fullName evidence="2">Uncharacterized protein</fullName>
    </submittedName>
</protein>
<evidence type="ECO:0000256" key="1">
    <source>
        <dbReference type="SAM" id="Phobius"/>
    </source>
</evidence>
<evidence type="ECO:0000313" key="2">
    <source>
        <dbReference type="EMBL" id="AUX10750.1"/>
    </source>
</evidence>
<accession>A0A343TNS8</accession>